<dbReference type="Gene3D" id="1.10.390.30">
    <property type="entry name" value="Peptidase M60, enhancin-like domain 3"/>
    <property type="match status" value="1"/>
</dbReference>
<gene>
    <name evidence="2" type="ORF">MEG1DRAFT_00641</name>
</gene>
<reference evidence="2 3" key="1">
    <citation type="submission" date="2014-03" db="EMBL/GenBank/DDBJ databases">
        <title>Draft Genome of Photorhabdus temperata Meg1.</title>
        <authorList>
            <person name="Hurst S.G.IV."/>
            <person name="Morris K."/>
            <person name="Thomas K."/>
            <person name="Tisa L.S."/>
        </authorList>
    </citation>
    <scope>NUCLEOTIDE SEQUENCE [LARGE SCALE GENOMIC DNA]</scope>
    <source>
        <strain evidence="2 3">Meg1</strain>
    </source>
</reference>
<dbReference type="PATRIC" id="fig|1393735.3.peg.654"/>
<dbReference type="Gene3D" id="3.40.390.80">
    <property type="entry name" value="Peptidase M60, enhancin-like domain 2"/>
    <property type="match status" value="1"/>
</dbReference>
<dbReference type="PANTHER" id="PTHR15730:SF5">
    <property type="entry name" value="SI:CH211-210B2.2-RELATED"/>
    <property type="match status" value="1"/>
</dbReference>
<accession>A0A081S147</accession>
<dbReference type="InterPro" id="IPR042279">
    <property type="entry name" value="Pep_M60_3"/>
</dbReference>
<dbReference type="InterPro" id="IPR031161">
    <property type="entry name" value="Peptidase_M60_dom"/>
</dbReference>
<dbReference type="SMART" id="SM01276">
    <property type="entry name" value="M60-like"/>
    <property type="match status" value="1"/>
</dbReference>
<protein>
    <submittedName>
        <fullName evidence="2">Peptidase M60-like family</fullName>
    </submittedName>
</protein>
<name>A0A081S147_PHOTE</name>
<proteinExistence type="predicted"/>
<evidence type="ECO:0000259" key="1">
    <source>
        <dbReference type="SMART" id="SM01276"/>
    </source>
</evidence>
<dbReference type="PANTHER" id="PTHR15730">
    <property type="entry name" value="EXPERIMENTAL AUTOIMMUNE PROSTATITIS ANTIGEN 2-RELATED"/>
    <property type="match status" value="1"/>
</dbReference>
<organism evidence="2 3">
    <name type="scientific">Photorhabdus temperata subsp. temperata Meg1</name>
    <dbReference type="NCBI Taxonomy" id="1393735"/>
    <lineage>
        <taxon>Bacteria</taxon>
        <taxon>Pseudomonadati</taxon>
        <taxon>Pseudomonadota</taxon>
        <taxon>Gammaproteobacteria</taxon>
        <taxon>Enterobacterales</taxon>
        <taxon>Morganellaceae</taxon>
        <taxon>Photorhabdus</taxon>
    </lineage>
</organism>
<dbReference type="InterPro" id="IPR051244">
    <property type="entry name" value="TCAF"/>
</dbReference>
<dbReference type="InterPro" id="IPR035423">
    <property type="entry name" value="M60-like_N"/>
</dbReference>
<dbReference type="AlphaFoldDB" id="A0A081S147"/>
<feature type="domain" description="Peptidase M60" evidence="1">
    <location>
        <begin position="30"/>
        <end position="314"/>
    </location>
</feature>
<dbReference type="Pfam" id="PF13402">
    <property type="entry name" value="Peptidase_M60"/>
    <property type="match status" value="1"/>
</dbReference>
<dbReference type="Pfam" id="PF17291">
    <property type="entry name" value="M60-like_N"/>
    <property type="match status" value="1"/>
</dbReference>
<dbReference type="RefSeq" id="WP_051769162.1">
    <property type="nucleotide sequence ID" value="NZ_CAWLUD010000005.1"/>
</dbReference>
<dbReference type="EMBL" id="JGVH01000005">
    <property type="protein sequence ID" value="KER04650.1"/>
    <property type="molecule type" value="Genomic_DNA"/>
</dbReference>
<dbReference type="Gene3D" id="2.60.120.1250">
    <property type="entry name" value="Peptidase M60, enhancin-like domain 1"/>
    <property type="match status" value="1"/>
</dbReference>
<evidence type="ECO:0000313" key="2">
    <source>
        <dbReference type="EMBL" id="KER04650.1"/>
    </source>
</evidence>
<comment type="caution">
    <text evidence="2">The sequence shown here is derived from an EMBL/GenBank/DDBJ whole genome shotgun (WGS) entry which is preliminary data.</text>
</comment>
<dbReference type="Proteomes" id="UP000028002">
    <property type="component" value="Unassembled WGS sequence"/>
</dbReference>
<sequence>MIKNNKEMILHGQGFADEYKKSQRRSIAHSELQPTGLYVIPGQQVIINIEGETHGAVNAVIGVPELNKPKKHLLNNGLNKFISKSEGLLSFTNNNNNGYVKVTVQSELKKIPTFKLNENNNTEWTNIMDLYSDAPIVQLSSERTIIVVKYNSAKKYLTDPSALMKYYDDFIRFQDDISGILENGKADYKVDPNKLLYVEANRFYMFSTSGHMGFSGDAALQRLLTTNNGWGVWHESGHQRQQSPYTWSGGTGMMEVTVNLYSLASQEGIYGRANQLDKYYPKIKAYLATERRVFDIQDINIKLGMLWQLRLAFGNGFYPQLHQVYRMMESIPINNNDKKQQFIISSSQLTNINLSKFFDKWGITSNEKTLEILKTLPPLEKNIWENDDKNLITIDMPYREYIPELAYLMKSVNRALLSESEFEFTLDRDWYTPYQYVIKKNGKYLAEIKEGKSFYCSANVDEDGLHVKVSHKFIPGDLIEIEVIFNSNKYVIYNKS</sequence>
<evidence type="ECO:0000313" key="3">
    <source>
        <dbReference type="Proteomes" id="UP000028002"/>
    </source>
</evidence>